<dbReference type="EMBL" id="CM039431">
    <property type="protein sequence ID" value="KAI4338142.1"/>
    <property type="molecule type" value="Genomic_DNA"/>
</dbReference>
<gene>
    <name evidence="1" type="ORF">L6164_016489</name>
</gene>
<reference evidence="1 2" key="1">
    <citation type="journal article" date="2022" name="DNA Res.">
        <title>Chromosomal-level genome assembly of the orchid tree Bauhinia variegata (Leguminosae; Cercidoideae) supports the allotetraploid origin hypothesis of Bauhinia.</title>
        <authorList>
            <person name="Zhong Y."/>
            <person name="Chen Y."/>
            <person name="Zheng D."/>
            <person name="Pang J."/>
            <person name="Liu Y."/>
            <person name="Luo S."/>
            <person name="Meng S."/>
            <person name="Qian L."/>
            <person name="Wei D."/>
            <person name="Dai S."/>
            <person name="Zhou R."/>
        </authorList>
    </citation>
    <scope>NUCLEOTIDE SEQUENCE [LARGE SCALE GENOMIC DNA]</scope>
    <source>
        <strain evidence="1">BV-YZ2020</strain>
    </source>
</reference>
<evidence type="ECO:0000313" key="1">
    <source>
        <dbReference type="EMBL" id="KAI4338142.1"/>
    </source>
</evidence>
<keyword evidence="2" id="KW-1185">Reference proteome</keyword>
<comment type="caution">
    <text evidence="1">The sequence shown here is derived from an EMBL/GenBank/DDBJ whole genome shotgun (WGS) entry which is preliminary data.</text>
</comment>
<dbReference type="Proteomes" id="UP000828941">
    <property type="component" value="Chromosome 6"/>
</dbReference>
<accession>A0ACB9NNT8</accession>
<name>A0ACB9NNT8_BAUVA</name>
<organism evidence="1 2">
    <name type="scientific">Bauhinia variegata</name>
    <name type="common">Purple orchid tree</name>
    <name type="synonym">Phanera variegata</name>
    <dbReference type="NCBI Taxonomy" id="167791"/>
    <lineage>
        <taxon>Eukaryota</taxon>
        <taxon>Viridiplantae</taxon>
        <taxon>Streptophyta</taxon>
        <taxon>Embryophyta</taxon>
        <taxon>Tracheophyta</taxon>
        <taxon>Spermatophyta</taxon>
        <taxon>Magnoliopsida</taxon>
        <taxon>eudicotyledons</taxon>
        <taxon>Gunneridae</taxon>
        <taxon>Pentapetalae</taxon>
        <taxon>rosids</taxon>
        <taxon>fabids</taxon>
        <taxon>Fabales</taxon>
        <taxon>Fabaceae</taxon>
        <taxon>Cercidoideae</taxon>
        <taxon>Cercideae</taxon>
        <taxon>Bauhiniinae</taxon>
        <taxon>Bauhinia</taxon>
    </lineage>
</organism>
<sequence>MAASSSSSAIFCSICWEYAFGDCPRTAATLQCKHTFHLDCIGSAFNFKGRMECPICRAIEPGCWRQKTDDHEDDYDVDDYYDDDYDYDYDYDNEQLVQEFEVEEDEERPVQETGLQLKEKIAASESSSSLQDSLCQGLGSQEDEEQYGGVVGLGLGLGPSPSQALGHPSPSNNGPSFTELQVQFAALKSQMDDMITYLMQQGHLPPDFFKPQTSSDRG</sequence>
<evidence type="ECO:0000313" key="2">
    <source>
        <dbReference type="Proteomes" id="UP000828941"/>
    </source>
</evidence>
<protein>
    <submittedName>
        <fullName evidence="1">Uncharacterized protein</fullName>
    </submittedName>
</protein>
<proteinExistence type="predicted"/>